<proteinExistence type="inferred from homology"/>
<gene>
    <name evidence="8" type="primary">TPHA0O00610</name>
    <name evidence="8" type="ordered locus">TPHA_0O00610</name>
</gene>
<dbReference type="GO" id="GO:0005743">
    <property type="term" value="C:mitochondrial inner membrane"/>
    <property type="evidence" value="ECO:0007669"/>
    <property type="project" value="EnsemblFungi"/>
</dbReference>
<evidence type="ECO:0000256" key="7">
    <source>
        <dbReference type="RuleBase" id="RU363053"/>
    </source>
</evidence>
<dbReference type="GeneID" id="11530595"/>
<accession>G8C1K3</accession>
<name>G8C1K3_TETPH</name>
<dbReference type="RefSeq" id="XP_003688465.1">
    <property type="nucleotide sequence ID" value="XM_003688417.1"/>
</dbReference>
<dbReference type="STRING" id="1071381.G8C1K3"/>
<comment type="similarity">
    <text evidence="2 7">Belongs to the peroxisomal membrane protein PXMP2/4 family.</text>
</comment>
<evidence type="ECO:0000256" key="5">
    <source>
        <dbReference type="ARBA" id="ARBA00023136"/>
    </source>
</evidence>
<dbReference type="PANTHER" id="PTHR11266">
    <property type="entry name" value="PEROXISOMAL MEMBRANE PROTEIN 2, PXMP2 MPV17"/>
    <property type="match status" value="1"/>
</dbReference>
<dbReference type="OMA" id="CAPTMIG"/>
<protein>
    <recommendedName>
        <fullName evidence="6">Protein SYM1</fullName>
    </recommendedName>
</protein>
<evidence type="ECO:0000313" key="9">
    <source>
        <dbReference type="Proteomes" id="UP000005666"/>
    </source>
</evidence>
<organism evidence="8 9">
    <name type="scientific">Tetrapisispora phaffii (strain ATCC 24235 / CBS 4417 / NBRC 1672 / NRRL Y-8282 / UCD 70-5)</name>
    <name type="common">Yeast</name>
    <name type="synonym">Fabospora phaffii</name>
    <dbReference type="NCBI Taxonomy" id="1071381"/>
    <lineage>
        <taxon>Eukaryota</taxon>
        <taxon>Fungi</taxon>
        <taxon>Dikarya</taxon>
        <taxon>Ascomycota</taxon>
        <taxon>Saccharomycotina</taxon>
        <taxon>Saccharomycetes</taxon>
        <taxon>Saccharomycetales</taxon>
        <taxon>Saccharomycetaceae</taxon>
        <taxon>Tetrapisispora</taxon>
    </lineage>
</organism>
<dbReference type="InterPro" id="IPR007248">
    <property type="entry name" value="Mpv17_PMP22"/>
</dbReference>
<dbReference type="Proteomes" id="UP000005666">
    <property type="component" value="Chromosome 15"/>
</dbReference>
<dbReference type="OrthoDB" id="430207at2759"/>
<keyword evidence="3" id="KW-0812">Transmembrane</keyword>
<dbReference type="HOGENOM" id="CLU_049109_8_1_1"/>
<evidence type="ECO:0000313" key="8">
    <source>
        <dbReference type="EMBL" id="CCE66031.1"/>
    </source>
</evidence>
<reference evidence="8 9" key="1">
    <citation type="journal article" date="2011" name="Proc. Natl. Acad. Sci. U.S.A.">
        <title>Evolutionary erosion of yeast sex chromosomes by mating-type switching accidents.</title>
        <authorList>
            <person name="Gordon J.L."/>
            <person name="Armisen D."/>
            <person name="Proux-Wera E."/>
            <person name="Oheigeartaigh S.S."/>
            <person name="Byrne K.P."/>
            <person name="Wolfe K.H."/>
        </authorList>
    </citation>
    <scope>NUCLEOTIDE SEQUENCE [LARGE SCALE GENOMIC DNA]</scope>
    <source>
        <strain evidence="9">ATCC 24235 / CBS 4417 / NBRC 1672 / NRRL Y-8282 / UCD 70-5</strain>
    </source>
</reference>
<dbReference type="Pfam" id="PF04117">
    <property type="entry name" value="Mpv17_PMP22"/>
    <property type="match status" value="1"/>
</dbReference>
<dbReference type="eggNOG" id="KOG1944">
    <property type="taxonomic scope" value="Eukaryota"/>
</dbReference>
<comment type="subcellular location">
    <subcellularLocation>
        <location evidence="1">Membrane</location>
        <topology evidence="1">Multi-pass membrane protein</topology>
    </subcellularLocation>
</comment>
<keyword evidence="4" id="KW-1133">Transmembrane helix</keyword>
<sequence>MLNTFFTFYRNSINKRPVLTNSLTTGFLFATGDVLAQKLFPNSRSSGTEISSKATRYDYRRTLNSIIYGSVIFSPIGLRWYQLLSKIKTNYKILNFSAIKSFENKFKINIKNTILRVGVDQLLFAPLSIPFYFICMSVLEHPTNKIPVHVPEIKEKLNKLWLSTLLTNWKIWPFFQLINFSIIPLQFRLLTVNFMAIFWNTYLSYTNNYRTPIAKKPVYYPPLNE</sequence>
<dbReference type="AlphaFoldDB" id="G8C1K3"/>
<evidence type="ECO:0000256" key="3">
    <source>
        <dbReference type="ARBA" id="ARBA00022692"/>
    </source>
</evidence>
<evidence type="ECO:0000256" key="6">
    <source>
        <dbReference type="ARBA" id="ARBA00039302"/>
    </source>
</evidence>
<evidence type="ECO:0000256" key="2">
    <source>
        <dbReference type="ARBA" id="ARBA00006824"/>
    </source>
</evidence>
<keyword evidence="5" id="KW-0472">Membrane</keyword>
<evidence type="ECO:0000256" key="1">
    <source>
        <dbReference type="ARBA" id="ARBA00004141"/>
    </source>
</evidence>
<dbReference type="KEGG" id="tpf:TPHA_0O00610"/>
<evidence type="ECO:0000256" key="4">
    <source>
        <dbReference type="ARBA" id="ARBA00022989"/>
    </source>
</evidence>
<keyword evidence="9" id="KW-1185">Reference proteome</keyword>
<dbReference type="EMBL" id="HE612870">
    <property type="protein sequence ID" value="CCE66031.1"/>
    <property type="molecule type" value="Genomic_DNA"/>
</dbReference>
<dbReference type="PANTHER" id="PTHR11266:SF17">
    <property type="entry name" value="PROTEIN MPV17"/>
    <property type="match status" value="1"/>
</dbReference>
<dbReference type="GO" id="GO:0006067">
    <property type="term" value="P:ethanol metabolic process"/>
    <property type="evidence" value="ECO:0007669"/>
    <property type="project" value="EnsemblFungi"/>
</dbReference>